<evidence type="ECO:0000313" key="2">
    <source>
        <dbReference type="EMBL" id="KAL2621758.1"/>
    </source>
</evidence>
<organism evidence="2 3">
    <name type="scientific">Riccia fluitans</name>
    <dbReference type="NCBI Taxonomy" id="41844"/>
    <lineage>
        <taxon>Eukaryota</taxon>
        <taxon>Viridiplantae</taxon>
        <taxon>Streptophyta</taxon>
        <taxon>Embryophyta</taxon>
        <taxon>Marchantiophyta</taxon>
        <taxon>Marchantiopsida</taxon>
        <taxon>Marchantiidae</taxon>
        <taxon>Marchantiales</taxon>
        <taxon>Ricciaceae</taxon>
        <taxon>Riccia</taxon>
    </lineage>
</organism>
<dbReference type="InterPro" id="IPR036259">
    <property type="entry name" value="MFS_trans_sf"/>
</dbReference>
<keyword evidence="3" id="KW-1185">Reference proteome</keyword>
<sequence length="123" mass="13680">MERTRSVETQNGGRSSTRQTERRTEKRKRLNAKTACNGNTSDETTYSIALAAEGSGETFVVAFYSQNLFQKDVFSAVGWIPSAKKVSAWEEVFRIDRAQALVPLVSTVPGYWVTVTLVDTLGR</sequence>
<evidence type="ECO:0000256" key="1">
    <source>
        <dbReference type="SAM" id="MobiDB-lite"/>
    </source>
</evidence>
<gene>
    <name evidence="2" type="ORF">R1flu_001963</name>
</gene>
<dbReference type="Proteomes" id="UP001605036">
    <property type="component" value="Unassembled WGS sequence"/>
</dbReference>
<dbReference type="EMBL" id="JBHFFA010000006">
    <property type="protein sequence ID" value="KAL2621758.1"/>
    <property type="molecule type" value="Genomic_DNA"/>
</dbReference>
<dbReference type="Gene3D" id="1.20.1250.20">
    <property type="entry name" value="MFS general substrate transporter like domains"/>
    <property type="match status" value="1"/>
</dbReference>
<proteinExistence type="predicted"/>
<dbReference type="AlphaFoldDB" id="A0ABD1Y4R3"/>
<accession>A0ABD1Y4R3</accession>
<protein>
    <submittedName>
        <fullName evidence="2">Uncharacterized protein</fullName>
    </submittedName>
</protein>
<evidence type="ECO:0000313" key="3">
    <source>
        <dbReference type="Proteomes" id="UP001605036"/>
    </source>
</evidence>
<comment type="caution">
    <text evidence="2">The sequence shown here is derived from an EMBL/GenBank/DDBJ whole genome shotgun (WGS) entry which is preliminary data.</text>
</comment>
<name>A0ABD1Y4R3_9MARC</name>
<feature type="region of interest" description="Disordered" evidence="1">
    <location>
        <begin position="1"/>
        <end position="36"/>
    </location>
</feature>
<reference evidence="2 3" key="1">
    <citation type="submission" date="2024-09" db="EMBL/GenBank/DDBJ databases">
        <title>Chromosome-scale assembly of Riccia fluitans.</title>
        <authorList>
            <person name="Paukszto L."/>
            <person name="Sawicki J."/>
            <person name="Karawczyk K."/>
            <person name="Piernik-Szablinska J."/>
            <person name="Szczecinska M."/>
            <person name="Mazdziarz M."/>
        </authorList>
    </citation>
    <scope>NUCLEOTIDE SEQUENCE [LARGE SCALE GENOMIC DNA]</scope>
    <source>
        <strain evidence="2">Rf_01</strain>
        <tissue evidence="2">Aerial parts of the thallus</tissue>
    </source>
</reference>